<comment type="catalytic activity">
    <reaction evidence="7">
        <text>3-dehydro-L-erythronate + ATP = 3-dehydro-4-O-phospho-L-erythronate + ADP + H(+)</text>
        <dbReference type="Rhea" id="RHEA:52552"/>
        <dbReference type="ChEBI" id="CHEBI:15378"/>
        <dbReference type="ChEBI" id="CHEBI:30616"/>
        <dbReference type="ChEBI" id="CHEBI:136592"/>
        <dbReference type="ChEBI" id="CHEBI:136670"/>
        <dbReference type="ChEBI" id="CHEBI:456216"/>
        <dbReference type="EC" id="2.7.1.217"/>
    </reaction>
</comment>
<sequence>MMKIGVIADDFTGATDAASFIVKGGLSAIQLSGIQESAKGIDADALVVSLKSRSCEVNKAIEDSIKACDWLLEEGCELIYFKYCSTFDSTEKGNIGPVVEALKSHLSQRSVLLCPALPVNGRTVYQGHLFVFDKLLSDSGMRNHPITPMRDSNLLNVIESQSEGNAGLVSLQDIAKGGISEKLAELELEGKELIICDSVSDSDLDRLAQIAQYQRLVSGGSGLIGAIAKLVSGKGASFEEQNQVQDQRKGVVLSGSCSEMTNQQVSVYKKLAPSLKLDVGRCLQDGAYLEEVMIWIVSHSNQAYFPMVYATVSPDELSTIQSKYGDKASIGVENLFHELVKKLYSMGFNTFISAGGESSGTITQALSIESFRVGKEIAPGVPWMSSLDGEVRLALKSGNFGDAQFFERAQELLL</sequence>
<evidence type="ECO:0000259" key="13">
    <source>
        <dbReference type="Pfam" id="PF07005"/>
    </source>
</evidence>
<dbReference type="InterPro" id="IPR050007">
    <property type="entry name" value="OtnK"/>
</dbReference>
<dbReference type="Pfam" id="PF17042">
    <property type="entry name" value="NBD_C"/>
    <property type="match status" value="1"/>
</dbReference>
<dbReference type="InterPro" id="IPR037051">
    <property type="entry name" value="4-carb_acid_sugar_kinase_N_sf"/>
</dbReference>
<dbReference type="Gene3D" id="3.40.50.10840">
    <property type="entry name" value="Putative sugar-binding, N-terminal domain"/>
    <property type="match status" value="1"/>
</dbReference>
<evidence type="ECO:0000256" key="7">
    <source>
        <dbReference type="ARBA" id="ARBA00035898"/>
    </source>
</evidence>
<evidence type="ECO:0000256" key="9">
    <source>
        <dbReference type="ARBA" id="ARBA00037335"/>
    </source>
</evidence>
<evidence type="ECO:0000256" key="10">
    <source>
        <dbReference type="ARBA" id="ARBA00039095"/>
    </source>
</evidence>
<dbReference type="EMBL" id="BBRZ01000109">
    <property type="protein sequence ID" value="GAM58866.1"/>
    <property type="molecule type" value="Genomic_DNA"/>
</dbReference>
<evidence type="ECO:0000256" key="3">
    <source>
        <dbReference type="ARBA" id="ARBA00022741"/>
    </source>
</evidence>
<dbReference type="InterPro" id="IPR010737">
    <property type="entry name" value="4-carb_acid_sugar_kinase_N"/>
</dbReference>
<organism evidence="15 16">
    <name type="scientific">Vibrio ishigakensis</name>
    <dbReference type="NCBI Taxonomy" id="1481914"/>
    <lineage>
        <taxon>Bacteria</taxon>
        <taxon>Pseudomonadati</taxon>
        <taxon>Pseudomonadota</taxon>
        <taxon>Gammaproteobacteria</taxon>
        <taxon>Vibrionales</taxon>
        <taxon>Vibrionaceae</taxon>
        <taxon>Vibrio</taxon>
    </lineage>
</organism>
<dbReference type="Gene3D" id="3.40.980.20">
    <property type="entry name" value="Four-carbon acid sugar kinase, nucleotide binding domain"/>
    <property type="match status" value="1"/>
</dbReference>
<comment type="catalytic activity">
    <reaction evidence="8">
        <text>3-dehydro-D-erythronate + ATP = 3-dehydro-4-O-phospho-D-erythronate + ADP + H(+)</text>
        <dbReference type="Rhea" id="RHEA:52556"/>
        <dbReference type="ChEBI" id="CHEBI:15378"/>
        <dbReference type="ChEBI" id="CHEBI:30616"/>
        <dbReference type="ChEBI" id="CHEBI:57958"/>
        <dbReference type="ChEBI" id="CHEBI:136593"/>
        <dbReference type="ChEBI" id="CHEBI:456216"/>
        <dbReference type="EC" id="2.7.1.217"/>
    </reaction>
</comment>
<dbReference type="GO" id="GO:0005524">
    <property type="term" value="F:ATP binding"/>
    <property type="evidence" value="ECO:0007669"/>
    <property type="project" value="UniProtKB-KW"/>
</dbReference>
<gene>
    <name evidence="15" type="ORF">JCM19231_31</name>
</gene>
<evidence type="ECO:0000256" key="1">
    <source>
        <dbReference type="ARBA" id="ARBA00005715"/>
    </source>
</evidence>
<dbReference type="AlphaFoldDB" id="A0A0B8NY07"/>
<keyword evidence="2" id="KW-0808">Transferase</keyword>
<dbReference type="NCBIfam" id="NF043035">
    <property type="entry name" value="OxoTetrKin"/>
    <property type="match status" value="1"/>
</dbReference>
<dbReference type="GO" id="GO:0016301">
    <property type="term" value="F:kinase activity"/>
    <property type="evidence" value="ECO:0007669"/>
    <property type="project" value="UniProtKB-KW"/>
</dbReference>
<evidence type="ECO:0000313" key="16">
    <source>
        <dbReference type="Proteomes" id="UP000031671"/>
    </source>
</evidence>
<evidence type="ECO:0000256" key="8">
    <source>
        <dbReference type="ARBA" id="ARBA00036346"/>
    </source>
</evidence>
<comment type="caution">
    <text evidence="15">The sequence shown here is derived from an EMBL/GenBank/DDBJ whole genome shotgun (WGS) entry which is preliminary data.</text>
</comment>
<evidence type="ECO:0000256" key="2">
    <source>
        <dbReference type="ARBA" id="ARBA00022679"/>
    </source>
</evidence>
<evidence type="ECO:0000256" key="4">
    <source>
        <dbReference type="ARBA" id="ARBA00022777"/>
    </source>
</evidence>
<feature type="domain" description="Four-carbon acid sugar kinase N-terminal" evidence="13">
    <location>
        <begin position="4"/>
        <end position="226"/>
    </location>
</feature>
<keyword evidence="3" id="KW-0547">Nucleotide-binding</keyword>
<name>A0A0B8NY07_9VIBR</name>
<feature type="domain" description="Four-carbon acid sugar kinase nucleotide binding" evidence="14">
    <location>
        <begin position="251"/>
        <end position="406"/>
    </location>
</feature>
<dbReference type="EC" id="2.7.1.217" evidence="10"/>
<comment type="similarity">
    <text evidence="1">Belongs to the four-carbon acid sugar kinase family.</text>
</comment>
<protein>
    <recommendedName>
        <fullName evidence="11">3-oxo-tetronate kinase</fullName>
        <ecNumber evidence="10">2.7.1.217</ecNumber>
    </recommendedName>
    <alternativeName>
        <fullName evidence="12">3-dehydrotetronate 4-kinase</fullName>
    </alternativeName>
</protein>
<reference evidence="15 16" key="1">
    <citation type="submission" date="2015-01" db="EMBL/GenBank/DDBJ databases">
        <title>Vibrio sp. C1 JCM 19231 whole genome shotgun sequence.</title>
        <authorList>
            <person name="Sawabe T."/>
            <person name="Meirelles P."/>
            <person name="Feng G."/>
            <person name="Sayaka M."/>
            <person name="Hattori M."/>
            <person name="Ohkuma M."/>
        </authorList>
    </citation>
    <scope>NUCLEOTIDE SEQUENCE [LARGE SCALE GENOMIC DNA]</scope>
    <source>
        <strain evidence="16">JCM 19231</strain>
    </source>
</reference>
<dbReference type="InterPro" id="IPR031475">
    <property type="entry name" value="NBD_C"/>
</dbReference>
<evidence type="ECO:0000256" key="12">
    <source>
        <dbReference type="ARBA" id="ARBA00041377"/>
    </source>
</evidence>
<comment type="function">
    <text evidence="9">Catalyzes the ATP-dependent phosphorylation of 3-oxo-tetronate to 3-oxo-tetronate 4-phosphate.</text>
</comment>
<evidence type="ECO:0000256" key="11">
    <source>
        <dbReference type="ARBA" id="ARBA00039461"/>
    </source>
</evidence>
<dbReference type="InterPro" id="IPR042213">
    <property type="entry name" value="NBD_C_sf"/>
</dbReference>
<reference evidence="15 16" key="2">
    <citation type="submission" date="2015-01" db="EMBL/GenBank/DDBJ databases">
        <authorList>
            <consortium name="NBRP consortium"/>
            <person name="Sawabe T."/>
            <person name="Meirelles P."/>
            <person name="Feng G."/>
            <person name="Sayaka M."/>
            <person name="Hattori M."/>
            <person name="Ohkuma M."/>
        </authorList>
    </citation>
    <scope>NUCLEOTIDE SEQUENCE [LARGE SCALE GENOMIC DNA]</scope>
    <source>
        <strain evidence="16">JCM 19231</strain>
    </source>
</reference>
<dbReference type="Pfam" id="PF07005">
    <property type="entry name" value="SBD_N"/>
    <property type="match status" value="1"/>
</dbReference>
<keyword evidence="16" id="KW-1185">Reference proteome</keyword>
<evidence type="ECO:0000259" key="14">
    <source>
        <dbReference type="Pfam" id="PF17042"/>
    </source>
</evidence>
<keyword evidence="5" id="KW-0067">ATP-binding</keyword>
<keyword evidence="4" id="KW-0418">Kinase</keyword>
<evidence type="ECO:0000256" key="5">
    <source>
        <dbReference type="ARBA" id="ARBA00022840"/>
    </source>
</evidence>
<dbReference type="SUPFAM" id="SSF142764">
    <property type="entry name" value="YgbK-like"/>
    <property type="match status" value="1"/>
</dbReference>
<accession>A0A0B8NY07</accession>
<keyword evidence="6" id="KW-0119">Carbohydrate metabolism</keyword>
<dbReference type="Proteomes" id="UP000031671">
    <property type="component" value="Unassembled WGS sequence"/>
</dbReference>
<evidence type="ECO:0000313" key="15">
    <source>
        <dbReference type="EMBL" id="GAM58866.1"/>
    </source>
</evidence>
<proteinExistence type="inferred from homology"/>
<evidence type="ECO:0000256" key="6">
    <source>
        <dbReference type="ARBA" id="ARBA00023277"/>
    </source>
</evidence>